<protein>
    <submittedName>
        <fullName evidence="2">Ferritin-like domain-domain-containing protein</fullName>
    </submittedName>
</protein>
<dbReference type="InterPro" id="IPR009078">
    <property type="entry name" value="Ferritin-like_SF"/>
</dbReference>
<organism evidence="2 3">
    <name type="scientific">Leucosporidium creatinivorum</name>
    <dbReference type="NCBI Taxonomy" id="106004"/>
    <lineage>
        <taxon>Eukaryota</taxon>
        <taxon>Fungi</taxon>
        <taxon>Dikarya</taxon>
        <taxon>Basidiomycota</taxon>
        <taxon>Pucciniomycotina</taxon>
        <taxon>Microbotryomycetes</taxon>
        <taxon>Leucosporidiales</taxon>
        <taxon>Leucosporidium</taxon>
    </lineage>
</organism>
<name>A0A1Y2C6Q9_9BASI</name>
<keyword evidence="3" id="KW-1185">Reference proteome</keyword>
<sequence length="229" mass="23854">SVFNLALTLEKLESSFYQQALSKFDVSAMVQAGLTETQATIILEQIQIIVIDESTHVSAITGALKAAGATPFDGCSFNFDSALSDPLTFVSVARTLEAVGVSAYLGAAHLITDSILLTAAASIVTIEARHQTLFNVFNGGSAEAQPFDIPLAPQQVLALAGGFLQGCQVSRRPRRLITADGRADASLHSLRISASFPISLFPSPAPAAPPPSPSGPSSSSRRPSSSASR</sequence>
<proteinExistence type="predicted"/>
<feature type="compositionally biased region" description="Pro residues" evidence="1">
    <location>
        <begin position="203"/>
        <end position="214"/>
    </location>
</feature>
<accession>A0A1Y2C6Q9</accession>
<evidence type="ECO:0000313" key="2">
    <source>
        <dbReference type="EMBL" id="ORY42718.1"/>
    </source>
</evidence>
<evidence type="ECO:0000313" key="3">
    <source>
        <dbReference type="Proteomes" id="UP000193467"/>
    </source>
</evidence>
<dbReference type="PANTHER" id="PTHR31694">
    <property type="entry name" value="DESICCATION-LIKE PROTEIN"/>
    <property type="match status" value="1"/>
</dbReference>
<feature type="region of interest" description="Disordered" evidence="1">
    <location>
        <begin position="203"/>
        <end position="229"/>
    </location>
</feature>
<dbReference type="Proteomes" id="UP000193467">
    <property type="component" value="Unassembled WGS sequence"/>
</dbReference>
<feature type="non-terminal residue" evidence="2">
    <location>
        <position position="1"/>
    </location>
</feature>
<dbReference type="AlphaFoldDB" id="A0A1Y2C6Q9"/>
<dbReference type="Pfam" id="PF13668">
    <property type="entry name" value="Ferritin_2"/>
    <property type="match status" value="1"/>
</dbReference>
<gene>
    <name evidence="2" type="ORF">BCR35DRAFT_273096</name>
</gene>
<dbReference type="PANTHER" id="PTHR31694:SF26">
    <property type="entry name" value="OS05G0151100 PROTEIN"/>
    <property type="match status" value="1"/>
</dbReference>
<dbReference type="SUPFAM" id="SSF47240">
    <property type="entry name" value="Ferritin-like"/>
    <property type="match status" value="1"/>
</dbReference>
<evidence type="ECO:0000256" key="1">
    <source>
        <dbReference type="SAM" id="MobiDB-lite"/>
    </source>
</evidence>
<dbReference type="STRING" id="106004.A0A1Y2C6Q9"/>
<dbReference type="EMBL" id="MCGR01000131">
    <property type="protein sequence ID" value="ORY42718.1"/>
    <property type="molecule type" value="Genomic_DNA"/>
</dbReference>
<feature type="compositionally biased region" description="Low complexity" evidence="1">
    <location>
        <begin position="215"/>
        <end position="229"/>
    </location>
</feature>
<dbReference type="InterPro" id="IPR052965">
    <property type="entry name" value="Pigment-catalase-like"/>
</dbReference>
<reference evidence="2 3" key="1">
    <citation type="submission" date="2016-07" db="EMBL/GenBank/DDBJ databases">
        <title>Pervasive Adenine N6-methylation of Active Genes in Fungi.</title>
        <authorList>
            <consortium name="DOE Joint Genome Institute"/>
            <person name="Mondo S.J."/>
            <person name="Dannebaum R.O."/>
            <person name="Kuo R.C."/>
            <person name="Labutti K."/>
            <person name="Haridas S."/>
            <person name="Kuo A."/>
            <person name="Salamov A."/>
            <person name="Ahrendt S.R."/>
            <person name="Lipzen A."/>
            <person name="Sullivan W."/>
            <person name="Andreopoulos W.B."/>
            <person name="Clum A."/>
            <person name="Lindquist E."/>
            <person name="Daum C."/>
            <person name="Ramamoorthy G.K."/>
            <person name="Gryganskyi A."/>
            <person name="Culley D."/>
            <person name="Magnuson J.K."/>
            <person name="James T.Y."/>
            <person name="O'Malley M.A."/>
            <person name="Stajich J.E."/>
            <person name="Spatafora J.W."/>
            <person name="Visel A."/>
            <person name="Grigoriev I.V."/>
        </authorList>
    </citation>
    <scope>NUCLEOTIDE SEQUENCE [LARGE SCALE GENOMIC DNA]</scope>
    <source>
        <strain evidence="2 3">62-1032</strain>
    </source>
</reference>
<dbReference type="OrthoDB" id="1001765at2759"/>
<dbReference type="InParanoid" id="A0A1Y2C6Q9"/>
<comment type="caution">
    <text evidence="2">The sequence shown here is derived from an EMBL/GenBank/DDBJ whole genome shotgun (WGS) entry which is preliminary data.</text>
</comment>